<dbReference type="UniPathway" id="UPA00078"/>
<organism evidence="12 13">
    <name type="scientific">Vibrio ishigakensis</name>
    <dbReference type="NCBI Taxonomy" id="1481914"/>
    <lineage>
        <taxon>Bacteria</taxon>
        <taxon>Pseudomonadati</taxon>
        <taxon>Pseudomonadota</taxon>
        <taxon>Gammaproteobacteria</taxon>
        <taxon>Vibrionales</taxon>
        <taxon>Vibrionaceae</taxon>
        <taxon>Vibrio</taxon>
    </lineage>
</organism>
<dbReference type="EMBL" id="BBRZ01000007">
    <property type="protein sequence ID" value="GAM54834.1"/>
    <property type="molecule type" value="Genomic_DNA"/>
</dbReference>
<evidence type="ECO:0000313" key="12">
    <source>
        <dbReference type="EMBL" id="GAM54834.1"/>
    </source>
</evidence>
<sequence length="386" mass="42083">MPAFDQRIHQENQKRRELGLERQVTAKAHGNSAFIELEGKRFNNFSSNDYLGLASDKELVKAWQQNLGFYGSGSAASPLVVGQSFAHAALQDALCDWLDYPRAILFNSGFSANQAVLFSLLQKPDTLIQDKLNHASLMEAGVLCDAQMKRFAHNDMSQLARLLKSNTNNLVVTEGVFSMDGDTSPLAKVHELCSEHDAWLMLDDAHGIGVIGEEGRGSAHTAGVNPQLLIVTFGKAMGISGAAVMCSEETADYLTQFARHYVYSTAMPPAQAATLTQAISKVRKEQWRRDKLVELQYCYQQQLSHLAGYVETQTPIKPLIIGSSGDALYVAKALQASGHWVSAIRPPSVPANTARLRITLSASHSLEQVKALGQSLKSLLGSKEAV</sequence>
<dbReference type="InterPro" id="IPR015424">
    <property type="entry name" value="PyrdxlP-dep_Trfase"/>
</dbReference>
<keyword evidence="5 10" id="KW-0808">Transferase</keyword>
<dbReference type="PANTHER" id="PTHR13693">
    <property type="entry name" value="CLASS II AMINOTRANSFERASE/8-AMINO-7-OXONONANOATE SYNTHASE"/>
    <property type="match status" value="1"/>
</dbReference>
<comment type="subunit">
    <text evidence="4 10">Homodimer.</text>
</comment>
<dbReference type="InterPro" id="IPR004839">
    <property type="entry name" value="Aminotransferase_I/II_large"/>
</dbReference>
<reference evidence="12 13" key="2">
    <citation type="submission" date="2015-01" db="EMBL/GenBank/DDBJ databases">
        <authorList>
            <consortium name="NBRP consortium"/>
            <person name="Sawabe T."/>
            <person name="Meirelles P."/>
            <person name="Feng G."/>
            <person name="Sayaka M."/>
            <person name="Hattori M."/>
            <person name="Ohkuma M."/>
        </authorList>
    </citation>
    <scope>NUCLEOTIDE SEQUENCE [LARGE SCALE GENOMIC DNA]</scope>
    <source>
        <strain evidence="13">JCM 19231</strain>
    </source>
</reference>
<evidence type="ECO:0000256" key="2">
    <source>
        <dbReference type="ARBA" id="ARBA00004746"/>
    </source>
</evidence>
<dbReference type="GO" id="GO:0008710">
    <property type="term" value="F:8-amino-7-oxononanoate synthase activity"/>
    <property type="evidence" value="ECO:0007669"/>
    <property type="project" value="UniProtKB-UniRule"/>
</dbReference>
<comment type="caution">
    <text evidence="12">The sequence shown here is derived from an EMBL/GenBank/DDBJ whole genome shotgun (WGS) entry which is preliminary data.</text>
</comment>
<evidence type="ECO:0000313" key="13">
    <source>
        <dbReference type="Proteomes" id="UP000031671"/>
    </source>
</evidence>
<dbReference type="InterPro" id="IPR015421">
    <property type="entry name" value="PyrdxlP-dep_Trfase_major"/>
</dbReference>
<dbReference type="InterPro" id="IPR001917">
    <property type="entry name" value="Aminotrans_II_pyridoxalP_BS"/>
</dbReference>
<evidence type="ECO:0000256" key="10">
    <source>
        <dbReference type="RuleBase" id="RU003693"/>
    </source>
</evidence>
<comment type="function">
    <text evidence="10">Catalyzes the decarboxylative condensation of pimeloyl-[acyl-carrier protein] and L-alanine to produce 8-amino-7-oxononanoate (AON), [acyl-carrier protein], and carbon dioxide.</text>
</comment>
<comment type="similarity">
    <text evidence="3 10">Belongs to the class-II pyridoxal-phosphate-dependent aminotransferase family. BioF subfamily.</text>
</comment>
<evidence type="ECO:0000256" key="1">
    <source>
        <dbReference type="ARBA" id="ARBA00001933"/>
    </source>
</evidence>
<dbReference type="InterPro" id="IPR015422">
    <property type="entry name" value="PyrdxlP-dep_Trfase_small"/>
</dbReference>
<protein>
    <recommendedName>
        <fullName evidence="10">8-amino-7-ketopelargonate synthase</fullName>
        <ecNumber evidence="10">2.3.1.47</ecNumber>
    </recommendedName>
</protein>
<comment type="cofactor">
    <cofactor evidence="1 9 10">
        <name>pyridoxal 5'-phosphate</name>
        <dbReference type="ChEBI" id="CHEBI:597326"/>
    </cofactor>
</comment>
<evidence type="ECO:0000256" key="4">
    <source>
        <dbReference type="ARBA" id="ARBA00011738"/>
    </source>
</evidence>
<dbReference type="GO" id="GO:0009102">
    <property type="term" value="P:biotin biosynthetic process"/>
    <property type="evidence" value="ECO:0007669"/>
    <property type="project" value="UniProtKB-UniRule"/>
</dbReference>
<dbReference type="PROSITE" id="PS00599">
    <property type="entry name" value="AA_TRANSFER_CLASS_2"/>
    <property type="match status" value="1"/>
</dbReference>
<dbReference type="InterPro" id="IPR004723">
    <property type="entry name" value="AONS_Archaea/Proteobacteria"/>
</dbReference>
<comment type="catalytic activity">
    <reaction evidence="8 10">
        <text>6-carboxyhexanoyl-[ACP] + L-alanine + H(+) = (8S)-8-amino-7-oxononanoate + holo-[ACP] + CO2</text>
        <dbReference type="Rhea" id="RHEA:42288"/>
        <dbReference type="Rhea" id="RHEA-COMP:9685"/>
        <dbReference type="Rhea" id="RHEA-COMP:9955"/>
        <dbReference type="ChEBI" id="CHEBI:15378"/>
        <dbReference type="ChEBI" id="CHEBI:16526"/>
        <dbReference type="ChEBI" id="CHEBI:57972"/>
        <dbReference type="ChEBI" id="CHEBI:64479"/>
        <dbReference type="ChEBI" id="CHEBI:78846"/>
        <dbReference type="ChEBI" id="CHEBI:149468"/>
        <dbReference type="EC" id="2.3.1.47"/>
    </reaction>
</comment>
<evidence type="ECO:0000256" key="9">
    <source>
        <dbReference type="PIRSR" id="PIRSR604723-51"/>
    </source>
</evidence>
<evidence type="ECO:0000256" key="6">
    <source>
        <dbReference type="ARBA" id="ARBA00022756"/>
    </source>
</evidence>
<proteinExistence type="inferred from homology"/>
<dbReference type="GO" id="GO:0030170">
    <property type="term" value="F:pyridoxal phosphate binding"/>
    <property type="evidence" value="ECO:0007669"/>
    <property type="project" value="InterPro"/>
</dbReference>
<evidence type="ECO:0000256" key="7">
    <source>
        <dbReference type="ARBA" id="ARBA00022898"/>
    </source>
</evidence>
<comment type="pathway">
    <text evidence="2 10">Cofactor biosynthesis; biotin biosynthesis.</text>
</comment>
<keyword evidence="13" id="KW-1185">Reference proteome</keyword>
<gene>
    <name evidence="12" type="ORF">JCM19231_4570</name>
</gene>
<dbReference type="PANTHER" id="PTHR13693:SF100">
    <property type="entry name" value="8-AMINO-7-OXONONANOATE SYNTHASE"/>
    <property type="match status" value="1"/>
</dbReference>
<dbReference type="EC" id="2.3.1.47" evidence="10"/>
<accession>A0A0B8NVS1</accession>
<feature type="domain" description="Aminotransferase class I/classII large" evidence="11">
    <location>
        <begin position="44"/>
        <end position="372"/>
    </location>
</feature>
<keyword evidence="6" id="KW-0093">Biotin biosynthesis</keyword>
<evidence type="ECO:0000259" key="11">
    <source>
        <dbReference type="Pfam" id="PF00155"/>
    </source>
</evidence>
<name>A0A0B8NVS1_9VIBR</name>
<dbReference type="Proteomes" id="UP000031671">
    <property type="component" value="Unassembled WGS sequence"/>
</dbReference>
<evidence type="ECO:0000256" key="8">
    <source>
        <dbReference type="ARBA" id="ARBA00047715"/>
    </source>
</evidence>
<evidence type="ECO:0000256" key="5">
    <source>
        <dbReference type="ARBA" id="ARBA00022679"/>
    </source>
</evidence>
<dbReference type="SUPFAM" id="SSF53383">
    <property type="entry name" value="PLP-dependent transferases"/>
    <property type="match status" value="1"/>
</dbReference>
<feature type="modified residue" description="N6-(pyridoxal phosphate)lysine" evidence="9">
    <location>
        <position position="235"/>
    </location>
</feature>
<dbReference type="NCBIfam" id="TIGR00858">
    <property type="entry name" value="bioF"/>
    <property type="match status" value="1"/>
</dbReference>
<dbReference type="Gene3D" id="3.90.1150.10">
    <property type="entry name" value="Aspartate Aminotransferase, domain 1"/>
    <property type="match status" value="1"/>
</dbReference>
<evidence type="ECO:0000256" key="3">
    <source>
        <dbReference type="ARBA" id="ARBA00010008"/>
    </source>
</evidence>
<reference evidence="12 13" key="1">
    <citation type="submission" date="2015-01" db="EMBL/GenBank/DDBJ databases">
        <title>Vibrio sp. C1 JCM 19231 whole genome shotgun sequence.</title>
        <authorList>
            <person name="Sawabe T."/>
            <person name="Meirelles P."/>
            <person name="Feng G."/>
            <person name="Sayaka M."/>
            <person name="Hattori M."/>
            <person name="Ohkuma M."/>
        </authorList>
    </citation>
    <scope>NUCLEOTIDE SEQUENCE [LARGE SCALE GENOMIC DNA]</scope>
    <source>
        <strain evidence="13">JCM 19231</strain>
    </source>
</reference>
<dbReference type="Pfam" id="PF00155">
    <property type="entry name" value="Aminotran_1_2"/>
    <property type="match status" value="1"/>
</dbReference>
<keyword evidence="7 9" id="KW-0663">Pyridoxal phosphate</keyword>
<dbReference type="AlphaFoldDB" id="A0A0B8NVS1"/>
<dbReference type="RefSeq" id="WP_261833436.1">
    <property type="nucleotide sequence ID" value="NZ_AP024881.1"/>
</dbReference>
<dbReference type="InterPro" id="IPR050087">
    <property type="entry name" value="AON_synthase_class-II"/>
</dbReference>
<dbReference type="Gene3D" id="3.40.640.10">
    <property type="entry name" value="Type I PLP-dependent aspartate aminotransferase-like (Major domain)"/>
    <property type="match status" value="1"/>
</dbReference>
<keyword evidence="12" id="KW-0012">Acyltransferase</keyword>